<keyword evidence="1" id="KW-0812">Transmembrane</keyword>
<keyword evidence="3" id="KW-1185">Reference proteome</keyword>
<reference evidence="2 3" key="1">
    <citation type="submission" date="2024-04" db="EMBL/GenBank/DDBJ databases">
        <title>Novel genus in family Flammeovirgaceae.</title>
        <authorList>
            <person name="Nguyen T.H."/>
            <person name="Vuong T.Q."/>
            <person name="Le H."/>
            <person name="Kim S.-G."/>
        </authorList>
    </citation>
    <scope>NUCLEOTIDE SEQUENCE [LARGE SCALE GENOMIC DNA]</scope>
    <source>
        <strain evidence="2 3">JCM 23209</strain>
    </source>
</reference>
<name>A0AAW9SC42_9BACT</name>
<evidence type="ECO:0000256" key="1">
    <source>
        <dbReference type="SAM" id="Phobius"/>
    </source>
</evidence>
<sequence>MELVVQLLLVFALLSTFFQISQWNFIPRLVLVIVLVTVSYWFYPWVIEQSNDQLKQWLANPIKMQHLATVQIIEAVVFTGIDLSNLKQFFGQSAKKGFRYASYFPGIMVLVAVLYFQMRCFYVLSHLIDFNLLGIGFSLGIGMLFLLIPQLIKRLIPEGYLRMELRYMLGFGQILACVVITVFCQKLPYHQQQNHLDINSLAYLSGLLIIMFLLGWVVSIIKRKMKFKWKY</sequence>
<dbReference type="AlphaFoldDB" id="A0AAW9SC42"/>
<feature type="transmembrane region" description="Helical" evidence="1">
    <location>
        <begin position="169"/>
        <end position="189"/>
    </location>
</feature>
<organism evidence="2 3">
    <name type="scientific">Rapidithrix thailandica</name>
    <dbReference type="NCBI Taxonomy" id="413964"/>
    <lineage>
        <taxon>Bacteria</taxon>
        <taxon>Pseudomonadati</taxon>
        <taxon>Bacteroidota</taxon>
        <taxon>Cytophagia</taxon>
        <taxon>Cytophagales</taxon>
        <taxon>Flammeovirgaceae</taxon>
        <taxon>Rapidithrix</taxon>
    </lineage>
</organism>
<evidence type="ECO:0000313" key="2">
    <source>
        <dbReference type="EMBL" id="MEN7550018.1"/>
    </source>
</evidence>
<comment type="caution">
    <text evidence="2">The sequence shown here is derived from an EMBL/GenBank/DDBJ whole genome shotgun (WGS) entry which is preliminary data.</text>
</comment>
<proteinExistence type="predicted"/>
<dbReference type="Proteomes" id="UP001403385">
    <property type="component" value="Unassembled WGS sequence"/>
</dbReference>
<dbReference type="RefSeq" id="WP_346822795.1">
    <property type="nucleotide sequence ID" value="NZ_JBDKWZ010000011.1"/>
</dbReference>
<feature type="transmembrane region" description="Helical" evidence="1">
    <location>
        <begin position="201"/>
        <end position="221"/>
    </location>
</feature>
<accession>A0AAW9SC42</accession>
<protein>
    <submittedName>
        <fullName evidence="2">Uncharacterized protein</fullName>
    </submittedName>
</protein>
<feature type="transmembrane region" description="Helical" evidence="1">
    <location>
        <begin position="29"/>
        <end position="47"/>
    </location>
</feature>
<evidence type="ECO:0000313" key="3">
    <source>
        <dbReference type="Proteomes" id="UP001403385"/>
    </source>
</evidence>
<feature type="transmembrane region" description="Helical" evidence="1">
    <location>
        <begin position="130"/>
        <end position="148"/>
    </location>
</feature>
<keyword evidence="1" id="KW-0472">Membrane</keyword>
<gene>
    <name evidence="2" type="ORF">AAG747_18990</name>
</gene>
<feature type="transmembrane region" description="Helical" evidence="1">
    <location>
        <begin position="100"/>
        <end position="118"/>
    </location>
</feature>
<dbReference type="EMBL" id="JBDKWZ010000011">
    <property type="protein sequence ID" value="MEN7550018.1"/>
    <property type="molecule type" value="Genomic_DNA"/>
</dbReference>
<keyword evidence="1" id="KW-1133">Transmembrane helix</keyword>